<evidence type="ECO:0000313" key="3">
    <source>
        <dbReference type="Proteomes" id="UP000006038"/>
    </source>
</evidence>
<dbReference type="Proteomes" id="UP000006038">
    <property type="component" value="Chromosome 9"/>
</dbReference>
<evidence type="ECO:0000256" key="1">
    <source>
        <dbReference type="SAM" id="MobiDB-lite"/>
    </source>
</evidence>
<proteinExistence type="predicted"/>
<feature type="region of interest" description="Disordered" evidence="1">
    <location>
        <begin position="30"/>
        <end position="74"/>
    </location>
</feature>
<reference evidence="2" key="1">
    <citation type="journal article" date="2013" name="Nat. Commun.">
        <title>Whole-genome sequencing of Oryza brachyantha reveals mechanisms underlying Oryza genome evolution.</title>
        <authorList>
            <person name="Chen J."/>
            <person name="Huang Q."/>
            <person name="Gao D."/>
            <person name="Wang J."/>
            <person name="Lang Y."/>
            <person name="Liu T."/>
            <person name="Li B."/>
            <person name="Bai Z."/>
            <person name="Luis Goicoechea J."/>
            <person name="Liang C."/>
            <person name="Chen C."/>
            <person name="Zhang W."/>
            <person name="Sun S."/>
            <person name="Liao Y."/>
            <person name="Zhang X."/>
            <person name="Yang L."/>
            <person name="Song C."/>
            <person name="Wang M."/>
            <person name="Shi J."/>
            <person name="Liu G."/>
            <person name="Liu J."/>
            <person name="Zhou H."/>
            <person name="Zhou W."/>
            <person name="Yu Q."/>
            <person name="An N."/>
            <person name="Chen Y."/>
            <person name="Cai Q."/>
            <person name="Wang B."/>
            <person name="Liu B."/>
            <person name="Min J."/>
            <person name="Huang Y."/>
            <person name="Wu H."/>
            <person name="Li Z."/>
            <person name="Zhang Y."/>
            <person name="Yin Y."/>
            <person name="Song W."/>
            <person name="Jiang J."/>
            <person name="Jackson S.A."/>
            <person name="Wing R.A."/>
            <person name="Wang J."/>
            <person name="Chen M."/>
        </authorList>
    </citation>
    <scope>NUCLEOTIDE SEQUENCE [LARGE SCALE GENOMIC DNA]</scope>
    <source>
        <strain evidence="2">cv. IRGC 101232</strain>
    </source>
</reference>
<sequence length="124" mass="13397">MVGGPPVTLRHIKGVEAGVAHITRFTAAVTPPQKPYPMKGGATSDGIRHRRASTSPELPRPSPSPSAPTPEIDDDGRFLLLEDDIRKLHANTTSKYNLSFLGLISLKLSCIIMPSTLSNATDYY</sequence>
<reference evidence="2" key="2">
    <citation type="submission" date="2013-04" db="UniProtKB">
        <authorList>
            <consortium name="EnsemblPlants"/>
        </authorList>
    </citation>
    <scope>IDENTIFICATION</scope>
</reference>
<dbReference type="HOGENOM" id="CLU_2007462_0_0_1"/>
<name>J3MX95_ORYBR</name>
<organism evidence="2">
    <name type="scientific">Oryza brachyantha</name>
    <name type="common">malo sina</name>
    <dbReference type="NCBI Taxonomy" id="4533"/>
    <lineage>
        <taxon>Eukaryota</taxon>
        <taxon>Viridiplantae</taxon>
        <taxon>Streptophyta</taxon>
        <taxon>Embryophyta</taxon>
        <taxon>Tracheophyta</taxon>
        <taxon>Spermatophyta</taxon>
        <taxon>Magnoliopsida</taxon>
        <taxon>Liliopsida</taxon>
        <taxon>Poales</taxon>
        <taxon>Poaceae</taxon>
        <taxon>BOP clade</taxon>
        <taxon>Oryzoideae</taxon>
        <taxon>Oryzeae</taxon>
        <taxon>Oryzinae</taxon>
        <taxon>Oryza</taxon>
    </lineage>
</organism>
<accession>J3MX95</accession>
<dbReference type="AlphaFoldDB" id="J3MX95"/>
<keyword evidence="3" id="KW-1185">Reference proteome</keyword>
<evidence type="ECO:0000313" key="2">
    <source>
        <dbReference type="EnsemblPlants" id="OB09G16240.1"/>
    </source>
</evidence>
<dbReference type="Gramene" id="OB09G16240.1">
    <property type="protein sequence ID" value="OB09G16240.1"/>
    <property type="gene ID" value="OB09G16240"/>
</dbReference>
<dbReference type="EnsemblPlants" id="OB09G16240.1">
    <property type="protein sequence ID" value="OB09G16240.1"/>
    <property type="gene ID" value="OB09G16240"/>
</dbReference>
<feature type="compositionally biased region" description="Pro residues" evidence="1">
    <location>
        <begin position="58"/>
        <end position="68"/>
    </location>
</feature>
<protein>
    <submittedName>
        <fullName evidence="2">Uncharacterized protein</fullName>
    </submittedName>
</protein>